<keyword evidence="2 8" id="KW-0812">Transmembrane</keyword>
<evidence type="ECO:0000313" key="9">
    <source>
        <dbReference type="EMBL" id="TVU19506.1"/>
    </source>
</evidence>
<comment type="caution">
    <text evidence="9">The sequence shown here is derived from an EMBL/GenBank/DDBJ whole genome shotgun (WGS) entry which is preliminary data.</text>
</comment>
<sequence length="393" mass="41219">EADREGRRIMAIQWDKTTITVTSVVGSLGVLSAIFGFSAEGTKLTPYTILVLDDECIYPSNPALALAVCAIVFLLLAQIIISAVGGCCGCCKSRAIPSETKRVVGLVCAVVSWIAAVIACVLLGEGASWNANVVRVGPAPFCPYLKDGILAGGGVLTLVATALGLTSFLLMRSQQPAAAAPASTPNIAMGHPQFQPAPSATKPPTYEQQPPLYPPKPQVYPAAEVSPPPTASHAQGYVHAAPAPLNQQFSPHHPAAQGYGSHAPNQQPYPPPPQQLQYAPPQQQYAPPQQQFSPPPQVVYAQQQPQQPSYSPQYAAQPQVELQVPAPPAPPSQQQGGEEGDGGQSGMDLFKAGAKLFMRVAEHTLSSDNNNNEDATASDSTTQDGGGQDTNYA</sequence>
<evidence type="ECO:0000256" key="2">
    <source>
        <dbReference type="ARBA" id="ARBA00022692"/>
    </source>
</evidence>
<keyword evidence="10" id="KW-1185">Reference proteome</keyword>
<feature type="transmembrane region" description="Helical" evidence="8">
    <location>
        <begin position="17"/>
        <end position="37"/>
    </location>
</feature>
<reference evidence="9 10" key="1">
    <citation type="journal article" date="2019" name="Sci. Rep.">
        <title>A high-quality genome of Eragrostis curvula grass provides insights into Poaceae evolution and supports new strategies to enhance forage quality.</title>
        <authorList>
            <person name="Carballo J."/>
            <person name="Santos B.A.C.M."/>
            <person name="Zappacosta D."/>
            <person name="Garbus I."/>
            <person name="Selva J.P."/>
            <person name="Gallo C.A."/>
            <person name="Diaz A."/>
            <person name="Albertini E."/>
            <person name="Caccamo M."/>
            <person name="Echenique V."/>
        </authorList>
    </citation>
    <scope>NUCLEOTIDE SEQUENCE [LARGE SCALE GENOMIC DNA]</scope>
    <source>
        <strain evidence="10">cv. Victoria</strain>
        <tissue evidence="9">Leaf</tissue>
    </source>
</reference>
<evidence type="ECO:0000256" key="8">
    <source>
        <dbReference type="SAM" id="Phobius"/>
    </source>
</evidence>
<feature type="compositionally biased region" description="Polar residues" evidence="7">
    <location>
        <begin position="364"/>
        <end position="383"/>
    </location>
</feature>
<evidence type="ECO:0000256" key="6">
    <source>
        <dbReference type="ARBA" id="ARBA00029467"/>
    </source>
</evidence>
<dbReference type="Proteomes" id="UP000324897">
    <property type="component" value="Chromosome 7"/>
</dbReference>
<evidence type="ECO:0000256" key="3">
    <source>
        <dbReference type="ARBA" id="ARBA00022729"/>
    </source>
</evidence>
<keyword evidence="4 8" id="KW-1133">Transmembrane helix</keyword>
<dbReference type="OrthoDB" id="690755at2759"/>
<feature type="compositionally biased region" description="Low complexity" evidence="7">
    <location>
        <begin position="275"/>
        <end position="324"/>
    </location>
</feature>
<name>A0A5J9U7G1_9POAL</name>
<evidence type="ECO:0000313" key="10">
    <source>
        <dbReference type="Proteomes" id="UP000324897"/>
    </source>
</evidence>
<gene>
    <name evidence="9" type="ORF">EJB05_35657</name>
</gene>
<feature type="non-terminal residue" evidence="9">
    <location>
        <position position="1"/>
    </location>
</feature>
<feature type="transmembrane region" description="Helical" evidence="8">
    <location>
        <begin position="149"/>
        <end position="170"/>
    </location>
</feature>
<dbReference type="InterPro" id="IPR009606">
    <property type="entry name" value="DEAL/Modifying_wall_lignin1/2"/>
</dbReference>
<dbReference type="Gramene" id="TVU19506">
    <property type="protein sequence ID" value="TVU19506"/>
    <property type="gene ID" value="EJB05_35657"/>
</dbReference>
<feature type="compositionally biased region" description="Gly residues" evidence="7">
    <location>
        <begin position="384"/>
        <end position="393"/>
    </location>
</feature>
<dbReference type="PANTHER" id="PTHR31769">
    <property type="entry name" value="OS07G0462200 PROTEIN-RELATED"/>
    <property type="match status" value="1"/>
</dbReference>
<dbReference type="GO" id="GO:0012505">
    <property type="term" value="C:endomembrane system"/>
    <property type="evidence" value="ECO:0007669"/>
    <property type="project" value="UniProtKB-SubCell"/>
</dbReference>
<evidence type="ECO:0000256" key="5">
    <source>
        <dbReference type="ARBA" id="ARBA00023136"/>
    </source>
</evidence>
<comment type="subcellular location">
    <subcellularLocation>
        <location evidence="1">Endomembrane system</location>
        <topology evidence="1">Multi-pass membrane protein</topology>
    </subcellularLocation>
</comment>
<proteinExistence type="inferred from homology"/>
<feature type="transmembrane region" description="Helical" evidence="8">
    <location>
        <begin position="103"/>
        <end position="129"/>
    </location>
</feature>
<feature type="transmembrane region" description="Helical" evidence="8">
    <location>
        <begin position="63"/>
        <end position="91"/>
    </location>
</feature>
<keyword evidence="5 8" id="KW-0472">Membrane</keyword>
<evidence type="ECO:0000256" key="1">
    <source>
        <dbReference type="ARBA" id="ARBA00004127"/>
    </source>
</evidence>
<evidence type="ECO:0000256" key="4">
    <source>
        <dbReference type="ARBA" id="ARBA00022989"/>
    </source>
</evidence>
<comment type="similarity">
    <text evidence="6">Belongs to the DESIGUAL family.</text>
</comment>
<organism evidence="9 10">
    <name type="scientific">Eragrostis curvula</name>
    <name type="common">weeping love grass</name>
    <dbReference type="NCBI Taxonomy" id="38414"/>
    <lineage>
        <taxon>Eukaryota</taxon>
        <taxon>Viridiplantae</taxon>
        <taxon>Streptophyta</taxon>
        <taxon>Embryophyta</taxon>
        <taxon>Tracheophyta</taxon>
        <taxon>Spermatophyta</taxon>
        <taxon>Magnoliopsida</taxon>
        <taxon>Liliopsida</taxon>
        <taxon>Poales</taxon>
        <taxon>Poaceae</taxon>
        <taxon>PACMAD clade</taxon>
        <taxon>Chloridoideae</taxon>
        <taxon>Eragrostideae</taxon>
        <taxon>Eragrostidinae</taxon>
        <taxon>Eragrostis</taxon>
    </lineage>
</organism>
<accession>A0A5J9U7G1</accession>
<protein>
    <submittedName>
        <fullName evidence="9">Uncharacterized protein</fullName>
    </submittedName>
</protein>
<keyword evidence="3" id="KW-0732">Signal</keyword>
<dbReference type="AlphaFoldDB" id="A0A5J9U7G1"/>
<dbReference type="InterPro" id="IPR052222">
    <property type="entry name" value="DESIGUAL"/>
</dbReference>
<feature type="region of interest" description="Disordered" evidence="7">
    <location>
        <begin position="181"/>
        <end position="393"/>
    </location>
</feature>
<evidence type="ECO:0000256" key="7">
    <source>
        <dbReference type="SAM" id="MobiDB-lite"/>
    </source>
</evidence>
<dbReference type="Pfam" id="PF06749">
    <property type="entry name" value="DUF1218"/>
    <property type="match status" value="1"/>
</dbReference>
<dbReference type="EMBL" id="RWGY01000029">
    <property type="protein sequence ID" value="TVU19506.1"/>
    <property type="molecule type" value="Genomic_DNA"/>
</dbReference>